<gene>
    <name evidence="2" type="ORF">METBISCDRAFT_31504</name>
</gene>
<evidence type="ECO:0000313" key="2">
    <source>
        <dbReference type="EMBL" id="RKP29687.1"/>
    </source>
</evidence>
<evidence type="ECO:0000313" key="3">
    <source>
        <dbReference type="Proteomes" id="UP000268321"/>
    </source>
</evidence>
<dbReference type="InterPro" id="IPR036866">
    <property type="entry name" value="RibonucZ/Hydroxyglut_hydro"/>
</dbReference>
<dbReference type="Gene3D" id="3.60.15.10">
    <property type="entry name" value="Ribonuclease Z/Hydroxyacylglutathione hydrolase-like"/>
    <property type="match status" value="1"/>
</dbReference>
<dbReference type="OrthoDB" id="258495at2759"/>
<keyword evidence="1" id="KW-0114">cAMP</keyword>
<name>A0A4P9ZA80_9ASCO</name>
<sequence length="355" mass="38383">MPLGRLQTQITFLGSSGGPVEASNCAVLVKPAALTYSQVLQIPRTPLVLVDAGAGLLLLAELVADDVRSPARLLLLYSDSAPVDRYMKVVRTHPFRDLPGAPISVLNAILAKVGAVLISHPHLDHVLAAVLNLPAMDGAAPCGVYGSAFTMHALQTHLFNGVVWPDMVHAGVLQLNAVEPLYEMRICGDTYAVVRFPLSHGRTCSSETYESLAFLLTCTDSGAKILIFGDFEADSVLRLAHNHAVWRHVAPFVLDGSLRCVVLECSMPNAAPETNLYGHFTPRHLIEELAVLAANVSEHEKMPLRDLHVVVTHVKENIRGSDPRRTIQNELEELNCQAGLGARFTMALSGVSFVV</sequence>
<evidence type="ECO:0000256" key="1">
    <source>
        <dbReference type="PIRNR" id="PIRNR000962"/>
    </source>
</evidence>
<dbReference type="GO" id="GO:0004115">
    <property type="term" value="F:3',5'-cyclic-AMP phosphodiesterase activity"/>
    <property type="evidence" value="ECO:0007669"/>
    <property type="project" value="UniProtKB-UniRule"/>
</dbReference>
<reference evidence="3" key="1">
    <citation type="journal article" date="2018" name="Nat. Microbiol.">
        <title>Leveraging single-cell genomics to expand the fungal tree of life.</title>
        <authorList>
            <person name="Ahrendt S.R."/>
            <person name="Quandt C.A."/>
            <person name="Ciobanu D."/>
            <person name="Clum A."/>
            <person name="Salamov A."/>
            <person name="Andreopoulos B."/>
            <person name="Cheng J.F."/>
            <person name="Woyke T."/>
            <person name="Pelin A."/>
            <person name="Henrissat B."/>
            <person name="Reynolds N.K."/>
            <person name="Benny G.L."/>
            <person name="Smith M.E."/>
            <person name="James T.Y."/>
            <person name="Grigoriev I.V."/>
        </authorList>
    </citation>
    <scope>NUCLEOTIDE SEQUENCE [LARGE SCALE GENOMIC DNA]</scope>
    <source>
        <strain evidence="3">Baker2002</strain>
    </source>
</reference>
<dbReference type="PRINTS" id="PR00388">
    <property type="entry name" value="PDIESTERASE2"/>
</dbReference>
<dbReference type="GO" id="GO:0047555">
    <property type="term" value="F:3',5'-cyclic-GMP phosphodiesterase activity"/>
    <property type="evidence" value="ECO:0007669"/>
    <property type="project" value="TreeGrafter"/>
</dbReference>
<dbReference type="PANTHER" id="PTHR28283">
    <property type="entry name" value="3',5'-CYCLIC-NUCLEOTIDE PHOSPHODIESTERASE 1"/>
    <property type="match status" value="1"/>
</dbReference>
<dbReference type="CDD" id="cd07735">
    <property type="entry name" value="class_II_PDE_MBL-fold"/>
    <property type="match status" value="1"/>
</dbReference>
<dbReference type="GO" id="GO:0006198">
    <property type="term" value="P:cAMP catabolic process"/>
    <property type="evidence" value="ECO:0007669"/>
    <property type="project" value="UniProtKB-UniRule"/>
</dbReference>
<organism evidence="2 3">
    <name type="scientific">Metschnikowia bicuspidata</name>
    <dbReference type="NCBI Taxonomy" id="27322"/>
    <lineage>
        <taxon>Eukaryota</taxon>
        <taxon>Fungi</taxon>
        <taxon>Dikarya</taxon>
        <taxon>Ascomycota</taxon>
        <taxon>Saccharomycotina</taxon>
        <taxon>Pichiomycetes</taxon>
        <taxon>Metschnikowiaceae</taxon>
        <taxon>Metschnikowia</taxon>
    </lineage>
</organism>
<keyword evidence="1" id="KW-0378">Hydrolase</keyword>
<dbReference type="Pfam" id="PF02112">
    <property type="entry name" value="PDEase_II"/>
    <property type="match status" value="1"/>
</dbReference>
<dbReference type="GO" id="GO:1902660">
    <property type="term" value="P:negative regulation of glucose mediated signaling pathway"/>
    <property type="evidence" value="ECO:0007669"/>
    <property type="project" value="TreeGrafter"/>
</dbReference>
<comment type="similarity">
    <text evidence="1">Belongs to the cyclic nucleotide phosphodiesterase class-II family.</text>
</comment>
<protein>
    <submittedName>
        <fullName evidence="2">Cyclic-AMP phosphodiesterase</fullName>
    </submittedName>
</protein>
<dbReference type="SUPFAM" id="SSF56281">
    <property type="entry name" value="Metallo-hydrolase/oxidoreductase"/>
    <property type="match status" value="1"/>
</dbReference>
<accession>A0A4P9ZA80</accession>
<keyword evidence="3" id="KW-1185">Reference proteome</keyword>
<dbReference type="EMBL" id="ML004478">
    <property type="protein sequence ID" value="RKP29687.1"/>
    <property type="molecule type" value="Genomic_DNA"/>
</dbReference>
<dbReference type="PIRSF" id="PIRSF000962">
    <property type="entry name" value="Cyc_nuc_PDEase"/>
    <property type="match status" value="1"/>
</dbReference>
<dbReference type="PANTHER" id="PTHR28283:SF1">
    <property type="entry name" value="3',5'-CYCLIC-NUCLEOTIDE PHOSPHODIESTERASE 1"/>
    <property type="match status" value="1"/>
</dbReference>
<dbReference type="Proteomes" id="UP000268321">
    <property type="component" value="Unassembled WGS sequence"/>
</dbReference>
<dbReference type="InterPro" id="IPR000396">
    <property type="entry name" value="Pdiesterase2"/>
</dbReference>
<proteinExistence type="inferred from homology"/>
<dbReference type="AlphaFoldDB" id="A0A4P9ZA80"/>